<name>A0A7I7PAD5_9MYCO</name>
<feature type="transmembrane region" description="Helical" evidence="1">
    <location>
        <begin position="6"/>
        <end position="25"/>
    </location>
</feature>
<keyword evidence="1" id="KW-0472">Membrane</keyword>
<evidence type="ECO:0000313" key="3">
    <source>
        <dbReference type="Proteomes" id="UP000466894"/>
    </source>
</evidence>
<keyword evidence="1" id="KW-0812">Transmembrane</keyword>
<dbReference type="KEGG" id="mnv:MNVI_08520"/>
<evidence type="ECO:0000256" key="1">
    <source>
        <dbReference type="SAM" id="Phobius"/>
    </source>
</evidence>
<accession>A0A7I7PAD5</accession>
<dbReference type="RefSeq" id="WP_163747938.1">
    <property type="nucleotide sequence ID" value="NZ_AP022583.1"/>
</dbReference>
<protein>
    <submittedName>
        <fullName evidence="2">Uncharacterized protein</fullName>
    </submittedName>
</protein>
<keyword evidence="1" id="KW-1133">Transmembrane helix</keyword>
<dbReference type="Proteomes" id="UP000466894">
    <property type="component" value="Chromosome"/>
</dbReference>
<evidence type="ECO:0000313" key="2">
    <source>
        <dbReference type="EMBL" id="BBY05534.1"/>
    </source>
</evidence>
<sequence length="49" mass="5329">MDDVNGWLIVLAFLLGLLLTSALMIRRVTREVPAGGAVESETQQQGEET</sequence>
<dbReference type="EMBL" id="AP022583">
    <property type="protein sequence ID" value="BBY05534.1"/>
    <property type="molecule type" value="Genomic_DNA"/>
</dbReference>
<organism evidence="2 3">
    <name type="scientific">Mycobacterium noviomagense</name>
    <dbReference type="NCBI Taxonomy" id="459858"/>
    <lineage>
        <taxon>Bacteria</taxon>
        <taxon>Bacillati</taxon>
        <taxon>Actinomycetota</taxon>
        <taxon>Actinomycetes</taxon>
        <taxon>Mycobacteriales</taxon>
        <taxon>Mycobacteriaceae</taxon>
        <taxon>Mycobacterium</taxon>
    </lineage>
</organism>
<dbReference type="AlphaFoldDB" id="A0A7I7PAD5"/>
<gene>
    <name evidence="2" type="ORF">MNVI_08520</name>
</gene>
<reference evidence="2 3" key="1">
    <citation type="journal article" date="2019" name="Emerg. Microbes Infect.">
        <title>Comprehensive subspecies identification of 175 nontuberculous mycobacteria species based on 7547 genomic profiles.</title>
        <authorList>
            <person name="Matsumoto Y."/>
            <person name="Kinjo T."/>
            <person name="Motooka D."/>
            <person name="Nabeya D."/>
            <person name="Jung N."/>
            <person name="Uechi K."/>
            <person name="Horii T."/>
            <person name="Iida T."/>
            <person name="Fujita J."/>
            <person name="Nakamura S."/>
        </authorList>
    </citation>
    <scope>NUCLEOTIDE SEQUENCE [LARGE SCALE GENOMIC DNA]</scope>
    <source>
        <strain evidence="2 3">JCM 16367</strain>
    </source>
</reference>
<proteinExistence type="predicted"/>